<organism evidence="2 3">
    <name type="scientific">Bimuria novae-zelandiae CBS 107.79</name>
    <dbReference type="NCBI Taxonomy" id="1447943"/>
    <lineage>
        <taxon>Eukaryota</taxon>
        <taxon>Fungi</taxon>
        <taxon>Dikarya</taxon>
        <taxon>Ascomycota</taxon>
        <taxon>Pezizomycotina</taxon>
        <taxon>Dothideomycetes</taxon>
        <taxon>Pleosporomycetidae</taxon>
        <taxon>Pleosporales</taxon>
        <taxon>Massarineae</taxon>
        <taxon>Didymosphaeriaceae</taxon>
        <taxon>Bimuria</taxon>
    </lineage>
</organism>
<reference evidence="2" key="1">
    <citation type="journal article" date="2020" name="Stud. Mycol.">
        <title>101 Dothideomycetes genomes: a test case for predicting lifestyles and emergence of pathogens.</title>
        <authorList>
            <person name="Haridas S."/>
            <person name="Albert R."/>
            <person name="Binder M."/>
            <person name="Bloem J."/>
            <person name="Labutti K."/>
            <person name="Salamov A."/>
            <person name="Andreopoulos B."/>
            <person name="Baker S."/>
            <person name="Barry K."/>
            <person name="Bills G."/>
            <person name="Bluhm B."/>
            <person name="Cannon C."/>
            <person name="Castanera R."/>
            <person name="Culley D."/>
            <person name="Daum C."/>
            <person name="Ezra D."/>
            <person name="Gonzalez J."/>
            <person name="Henrissat B."/>
            <person name="Kuo A."/>
            <person name="Liang C."/>
            <person name="Lipzen A."/>
            <person name="Lutzoni F."/>
            <person name="Magnuson J."/>
            <person name="Mondo S."/>
            <person name="Nolan M."/>
            <person name="Ohm R."/>
            <person name="Pangilinan J."/>
            <person name="Park H.-J."/>
            <person name="Ramirez L."/>
            <person name="Alfaro M."/>
            <person name="Sun H."/>
            <person name="Tritt A."/>
            <person name="Yoshinaga Y."/>
            <person name="Zwiers L.-H."/>
            <person name="Turgeon B."/>
            <person name="Goodwin S."/>
            <person name="Spatafora J."/>
            <person name="Crous P."/>
            <person name="Grigoriev I."/>
        </authorList>
    </citation>
    <scope>NUCLEOTIDE SEQUENCE</scope>
    <source>
        <strain evidence="2">CBS 107.79</strain>
    </source>
</reference>
<evidence type="ECO:0000313" key="2">
    <source>
        <dbReference type="EMBL" id="KAF1979147.1"/>
    </source>
</evidence>
<evidence type="ECO:0000256" key="1">
    <source>
        <dbReference type="SAM" id="MobiDB-lite"/>
    </source>
</evidence>
<gene>
    <name evidence="2" type="ORF">BU23DRAFT_563378</name>
</gene>
<dbReference type="Proteomes" id="UP000800036">
    <property type="component" value="Unassembled WGS sequence"/>
</dbReference>
<protein>
    <submittedName>
        <fullName evidence="2">Uncharacterized protein</fullName>
    </submittedName>
</protein>
<accession>A0A6A5W180</accession>
<evidence type="ECO:0000313" key="3">
    <source>
        <dbReference type="Proteomes" id="UP000800036"/>
    </source>
</evidence>
<dbReference type="EMBL" id="ML976658">
    <property type="protein sequence ID" value="KAF1979147.1"/>
    <property type="molecule type" value="Genomic_DNA"/>
</dbReference>
<name>A0A6A5W180_9PLEO</name>
<keyword evidence="3" id="KW-1185">Reference proteome</keyword>
<feature type="region of interest" description="Disordered" evidence="1">
    <location>
        <begin position="1"/>
        <end position="27"/>
    </location>
</feature>
<dbReference type="OrthoDB" id="3766937at2759"/>
<dbReference type="AlphaFoldDB" id="A0A6A5W180"/>
<proteinExistence type="predicted"/>
<sequence>MERTERKQQHSSTSLPDETQLGDTRGVQGTDLGKKKCFEFLKFSAELRNRIYLFIHEDPNTPPKVIRNTIGKNSRKKQKQKFSVRNSGRKYLGLTTQNDYQNAPKLLLLSWNHNEAYNETTYLGKDLDIGQVLAFGAKCPELQMNFVHTHTYEVNGGGLCKVCRCPILFECFHSLPTLKEAQEKVLEAMLELNNFLNNKNVLWQKAVRDLIPHTMTVG</sequence>